<proteinExistence type="predicted"/>
<keyword evidence="3" id="KW-1185">Reference proteome</keyword>
<evidence type="ECO:0000313" key="2">
    <source>
        <dbReference type="EMBL" id="KAK2948242.1"/>
    </source>
</evidence>
<evidence type="ECO:0000256" key="1">
    <source>
        <dbReference type="SAM" id="MobiDB-lite"/>
    </source>
</evidence>
<dbReference type="Proteomes" id="UP001281761">
    <property type="component" value="Unassembled WGS sequence"/>
</dbReference>
<organism evidence="2 3">
    <name type="scientific">Blattamonas nauphoetae</name>
    <dbReference type="NCBI Taxonomy" id="2049346"/>
    <lineage>
        <taxon>Eukaryota</taxon>
        <taxon>Metamonada</taxon>
        <taxon>Preaxostyla</taxon>
        <taxon>Oxymonadida</taxon>
        <taxon>Blattamonas</taxon>
    </lineage>
</organism>
<reference evidence="2 3" key="1">
    <citation type="journal article" date="2022" name="bioRxiv">
        <title>Genomics of Preaxostyla Flagellates Illuminates Evolutionary Transitions and the Path Towards Mitochondrial Loss.</title>
        <authorList>
            <person name="Novak L.V.F."/>
            <person name="Treitli S.C."/>
            <person name="Pyrih J."/>
            <person name="Halakuc P."/>
            <person name="Pipaliya S.V."/>
            <person name="Vacek V."/>
            <person name="Brzon O."/>
            <person name="Soukal P."/>
            <person name="Eme L."/>
            <person name="Dacks J.B."/>
            <person name="Karnkowska A."/>
            <person name="Elias M."/>
            <person name="Hampl V."/>
        </authorList>
    </citation>
    <scope>NUCLEOTIDE SEQUENCE [LARGE SCALE GENOMIC DNA]</scope>
    <source>
        <strain evidence="2">NAU3</strain>
        <tissue evidence="2">Gut</tissue>
    </source>
</reference>
<feature type="region of interest" description="Disordered" evidence="1">
    <location>
        <begin position="24"/>
        <end position="71"/>
    </location>
</feature>
<comment type="caution">
    <text evidence="2">The sequence shown here is derived from an EMBL/GenBank/DDBJ whole genome shotgun (WGS) entry which is preliminary data.</text>
</comment>
<evidence type="ECO:0000313" key="3">
    <source>
        <dbReference type="Proteomes" id="UP001281761"/>
    </source>
</evidence>
<sequence>MCSEAGEEALMDTTTASFARTVSSLTSSRSDRLTHPQIDSLSVTDGCSHVHHPNTTNEKGISTPQLDLKET</sequence>
<name>A0ABQ9XAF4_9EUKA</name>
<gene>
    <name evidence="2" type="ORF">BLNAU_16861</name>
</gene>
<feature type="compositionally biased region" description="Polar residues" evidence="1">
    <location>
        <begin position="53"/>
        <end position="65"/>
    </location>
</feature>
<accession>A0ABQ9XAF4</accession>
<dbReference type="EMBL" id="JARBJD010000181">
    <property type="protein sequence ID" value="KAK2948242.1"/>
    <property type="molecule type" value="Genomic_DNA"/>
</dbReference>
<protein>
    <submittedName>
        <fullName evidence="2">Uncharacterized protein</fullName>
    </submittedName>
</protein>